<keyword evidence="3" id="KW-1185">Reference proteome</keyword>
<name>A0A090AF32_9GAMM</name>
<evidence type="ECO:0000313" key="2">
    <source>
        <dbReference type="EMBL" id="BAP56673.1"/>
    </source>
</evidence>
<reference evidence="2 3" key="1">
    <citation type="journal article" date="2014" name="ISME J.">
        <title>Ecophysiology of Thioploca ingrica as revealed by the complete genome sequence supplemented with proteomic evidence.</title>
        <authorList>
            <person name="Kojima H."/>
            <person name="Ogura Y."/>
            <person name="Yamamoto N."/>
            <person name="Togashi T."/>
            <person name="Mori H."/>
            <person name="Watanabe T."/>
            <person name="Nemoto F."/>
            <person name="Kurokawa K."/>
            <person name="Hayashi T."/>
            <person name="Fukui M."/>
        </authorList>
    </citation>
    <scope>NUCLEOTIDE SEQUENCE [LARGE SCALE GENOMIC DNA]</scope>
</reference>
<evidence type="ECO:0008006" key="4">
    <source>
        <dbReference type="Google" id="ProtNLM"/>
    </source>
</evidence>
<dbReference type="Proteomes" id="UP000031623">
    <property type="component" value="Chromosome"/>
</dbReference>
<evidence type="ECO:0000256" key="1">
    <source>
        <dbReference type="SAM" id="Phobius"/>
    </source>
</evidence>
<keyword evidence="1" id="KW-1133">Transmembrane helix</keyword>
<dbReference type="KEGG" id="tig:THII_2376"/>
<dbReference type="HOGENOM" id="CLU_933634_0_0_6"/>
<organism evidence="2 3">
    <name type="scientific">Thioploca ingrica</name>
    <dbReference type="NCBI Taxonomy" id="40754"/>
    <lineage>
        <taxon>Bacteria</taxon>
        <taxon>Pseudomonadati</taxon>
        <taxon>Pseudomonadota</taxon>
        <taxon>Gammaproteobacteria</taxon>
        <taxon>Thiotrichales</taxon>
        <taxon>Thiotrichaceae</taxon>
        <taxon>Thioploca</taxon>
    </lineage>
</organism>
<feature type="transmembrane region" description="Helical" evidence="1">
    <location>
        <begin position="84"/>
        <end position="103"/>
    </location>
</feature>
<dbReference type="AlphaFoldDB" id="A0A090AF32"/>
<keyword evidence="1" id="KW-0812">Transmembrane</keyword>
<proteinExistence type="predicted"/>
<keyword evidence="1" id="KW-0472">Membrane</keyword>
<dbReference type="EMBL" id="AP014633">
    <property type="protein sequence ID" value="BAP56673.1"/>
    <property type="molecule type" value="Genomic_DNA"/>
</dbReference>
<dbReference type="Gene3D" id="2.60.40.10">
    <property type="entry name" value="Immunoglobulins"/>
    <property type="match status" value="1"/>
</dbReference>
<sequence length="298" mass="32803">MDIRENNWLAITLSLLGFLSSILGFAIIIWIVDKQTPEISLPILLVTSIVALLAALSSMVAVFNSLRLTNPEYALGLPEGTVRAVIALSLILIFMTTSTFLSGQLKGPTMVSKNFPLEQLDNFKDRVISIETRMENNQKVYDVQLLGEINAASIDFAKQILTTIGTLVVAVAGFYFGSKASGNAPVERFPLLPFISSIEPEEGKQGETISMTIYGRDFYAPREIKLIRGKQEIIAPPKNMTWSATIIRCTFAIPHDAQTDAWDVIVVNESGREARENDAFTVLPALVNDLVQKPIESN</sequence>
<feature type="transmembrane region" description="Helical" evidence="1">
    <location>
        <begin position="43"/>
        <end position="64"/>
    </location>
</feature>
<feature type="transmembrane region" description="Helical" evidence="1">
    <location>
        <begin position="6"/>
        <end position="31"/>
    </location>
</feature>
<dbReference type="InterPro" id="IPR013783">
    <property type="entry name" value="Ig-like_fold"/>
</dbReference>
<accession>A0A090AF32</accession>
<evidence type="ECO:0000313" key="3">
    <source>
        <dbReference type="Proteomes" id="UP000031623"/>
    </source>
</evidence>
<gene>
    <name evidence="2" type="ORF">THII_2376</name>
</gene>
<protein>
    <recommendedName>
        <fullName evidence="4">IPT/TIG domain-containing protein</fullName>
    </recommendedName>
</protein>